<dbReference type="PROSITE" id="PS50846">
    <property type="entry name" value="HMA_2"/>
    <property type="match status" value="1"/>
</dbReference>
<dbReference type="EMBL" id="FNPB01000022">
    <property type="protein sequence ID" value="SDY55052.1"/>
    <property type="molecule type" value="Genomic_DNA"/>
</dbReference>
<evidence type="ECO:0000259" key="2">
    <source>
        <dbReference type="PROSITE" id="PS50846"/>
    </source>
</evidence>
<reference evidence="4" key="1">
    <citation type="submission" date="2016-10" db="EMBL/GenBank/DDBJ databases">
        <authorList>
            <person name="Varghese N."/>
            <person name="Submissions S."/>
        </authorList>
    </citation>
    <scope>NUCLEOTIDE SEQUENCE [LARGE SCALE GENOMIC DNA]</scope>
    <source>
        <strain evidence="4">CGMCC 1.10118</strain>
    </source>
</reference>
<keyword evidence="1" id="KW-0479">Metal-binding</keyword>
<gene>
    <name evidence="3" type="ORF">SAMN04487946_1223</name>
</gene>
<dbReference type="Proteomes" id="UP000199170">
    <property type="component" value="Unassembled WGS sequence"/>
</dbReference>
<dbReference type="SUPFAM" id="SSF55008">
    <property type="entry name" value="HMA, heavy metal-associated domain"/>
    <property type="match status" value="1"/>
</dbReference>
<dbReference type="STRING" id="660517.SAMN04487946_1223"/>
<dbReference type="Pfam" id="PF00403">
    <property type="entry name" value="HMA"/>
    <property type="match status" value="1"/>
</dbReference>
<dbReference type="InterPro" id="IPR036163">
    <property type="entry name" value="HMA_dom_sf"/>
</dbReference>
<keyword evidence="4" id="KW-1185">Reference proteome</keyword>
<accession>A0A1H3KS83</accession>
<dbReference type="InterPro" id="IPR017969">
    <property type="entry name" value="Heavy-metal-associated_CS"/>
</dbReference>
<evidence type="ECO:0000313" key="3">
    <source>
        <dbReference type="EMBL" id="SDY55052.1"/>
    </source>
</evidence>
<proteinExistence type="predicted"/>
<dbReference type="PANTHER" id="PTHR46594:SF4">
    <property type="entry name" value="P-TYPE CATION-TRANSPORTING ATPASE"/>
    <property type="match status" value="1"/>
</dbReference>
<sequence>MAVRVLRRTVMNETTQLRVMDFDCPTCASTVERALSNVDGVQNVEVHYTTGRVEIEYDDDVADPDAFAQAIENQGYTPQPA</sequence>
<name>A0A1H3KS83_9EURY</name>
<dbReference type="GO" id="GO:0046872">
    <property type="term" value="F:metal ion binding"/>
    <property type="evidence" value="ECO:0007669"/>
    <property type="project" value="UniProtKB-KW"/>
</dbReference>
<dbReference type="InterPro" id="IPR006121">
    <property type="entry name" value="HMA_dom"/>
</dbReference>
<dbReference type="CDD" id="cd00371">
    <property type="entry name" value="HMA"/>
    <property type="match status" value="1"/>
</dbReference>
<organism evidence="3 4">
    <name type="scientific">Halobellus clavatus</name>
    <dbReference type="NCBI Taxonomy" id="660517"/>
    <lineage>
        <taxon>Archaea</taxon>
        <taxon>Methanobacteriati</taxon>
        <taxon>Methanobacteriota</taxon>
        <taxon>Stenosarchaea group</taxon>
        <taxon>Halobacteria</taxon>
        <taxon>Halobacteriales</taxon>
        <taxon>Haloferacaceae</taxon>
        <taxon>Halobellus</taxon>
    </lineage>
</organism>
<dbReference type="PROSITE" id="PS01047">
    <property type="entry name" value="HMA_1"/>
    <property type="match status" value="1"/>
</dbReference>
<dbReference type="AlphaFoldDB" id="A0A1H3KS83"/>
<protein>
    <submittedName>
        <fullName evidence="3">Copper chaperone CopZ</fullName>
    </submittedName>
</protein>
<dbReference type="Gene3D" id="3.30.70.100">
    <property type="match status" value="1"/>
</dbReference>
<evidence type="ECO:0000313" key="4">
    <source>
        <dbReference type="Proteomes" id="UP000199170"/>
    </source>
</evidence>
<dbReference type="PANTHER" id="PTHR46594">
    <property type="entry name" value="P-TYPE CATION-TRANSPORTING ATPASE"/>
    <property type="match status" value="1"/>
</dbReference>
<feature type="domain" description="HMA" evidence="2">
    <location>
        <begin position="13"/>
        <end position="79"/>
    </location>
</feature>
<evidence type="ECO:0000256" key="1">
    <source>
        <dbReference type="ARBA" id="ARBA00022723"/>
    </source>
</evidence>